<evidence type="ECO:0000256" key="1">
    <source>
        <dbReference type="SAM" id="Phobius"/>
    </source>
</evidence>
<name>A0A235B1R7_9BACL</name>
<dbReference type="EMBL" id="NOWF01000015">
    <property type="protein sequence ID" value="OYD06250.1"/>
    <property type="molecule type" value="Genomic_DNA"/>
</dbReference>
<dbReference type="AlphaFoldDB" id="A0A235B1R7"/>
<keyword evidence="3" id="KW-1185">Reference proteome</keyword>
<organism evidence="2 3">
    <name type="scientific">Paludifilum halophilum</name>
    <dbReference type="NCBI Taxonomy" id="1642702"/>
    <lineage>
        <taxon>Bacteria</taxon>
        <taxon>Bacillati</taxon>
        <taxon>Bacillota</taxon>
        <taxon>Bacilli</taxon>
        <taxon>Bacillales</taxon>
        <taxon>Thermoactinomycetaceae</taxon>
        <taxon>Paludifilum</taxon>
    </lineage>
</organism>
<gene>
    <name evidence="2" type="ORF">CHM34_17470</name>
</gene>
<feature type="transmembrane region" description="Helical" evidence="1">
    <location>
        <begin position="6"/>
        <end position="28"/>
    </location>
</feature>
<feature type="transmembrane region" description="Helical" evidence="1">
    <location>
        <begin position="35"/>
        <end position="55"/>
    </location>
</feature>
<accession>A0A235B1R7</accession>
<reference evidence="2 3" key="1">
    <citation type="submission" date="2017-07" db="EMBL/GenBank/DDBJ databases">
        <title>The genome sequence of Paludifilum halophilum highlights mechanisms for microbial adaptation to high salt environemnts.</title>
        <authorList>
            <person name="Belbahri L."/>
        </authorList>
    </citation>
    <scope>NUCLEOTIDE SEQUENCE [LARGE SCALE GENOMIC DNA]</scope>
    <source>
        <strain evidence="2 3">DSM 102817</strain>
    </source>
</reference>
<evidence type="ECO:0000313" key="3">
    <source>
        <dbReference type="Proteomes" id="UP000215459"/>
    </source>
</evidence>
<keyword evidence="1" id="KW-0472">Membrane</keyword>
<keyword evidence="1" id="KW-1133">Transmembrane helix</keyword>
<feature type="transmembrane region" description="Helical" evidence="1">
    <location>
        <begin position="70"/>
        <end position="95"/>
    </location>
</feature>
<keyword evidence="1" id="KW-0812">Transmembrane</keyword>
<evidence type="ECO:0000313" key="2">
    <source>
        <dbReference type="EMBL" id="OYD06250.1"/>
    </source>
</evidence>
<dbReference type="Proteomes" id="UP000215459">
    <property type="component" value="Unassembled WGS sequence"/>
</dbReference>
<protein>
    <submittedName>
        <fullName evidence="2">Uncharacterized protein</fullName>
    </submittedName>
</protein>
<comment type="caution">
    <text evidence="2">The sequence shown here is derived from an EMBL/GenBank/DDBJ whole genome shotgun (WGS) entry which is preliminary data.</text>
</comment>
<sequence length="112" mass="12524">MTESLLGLLGGMLAFVGIGIRAMILYFHQETWSDLLWVFLHFIVFFFLLGVTFFATPHKLEEDPQYSGKWMLAGGILALPFSWFTAIAGTLLIAGGWQSLRKKEKPAKGKSV</sequence>
<proteinExistence type="predicted"/>